<dbReference type="OrthoDB" id="3251235at2759"/>
<organism evidence="2 3">
    <name type="scientific">Exidia glandulosa HHB12029</name>
    <dbReference type="NCBI Taxonomy" id="1314781"/>
    <lineage>
        <taxon>Eukaryota</taxon>
        <taxon>Fungi</taxon>
        <taxon>Dikarya</taxon>
        <taxon>Basidiomycota</taxon>
        <taxon>Agaricomycotina</taxon>
        <taxon>Agaricomycetes</taxon>
        <taxon>Auriculariales</taxon>
        <taxon>Exidiaceae</taxon>
        <taxon>Exidia</taxon>
    </lineage>
</organism>
<feature type="non-terminal residue" evidence="2">
    <location>
        <position position="291"/>
    </location>
</feature>
<sequence>MILFARSQRQNVLQRKLSIYLKAKGTPTKVFDFLQSLGLTLSYDWTLSAIDSLADSAMADMQVWVATEACIIDMDNVLLVFGVQSQRAQNRAETINATAATVIKLPRHVLSVLNSNPSAIPRLSYTDLLDQDADNRLAELHIHYILLSLLEAPNFHDFSQRKDPVFDPPPPVRQLPTGPEHRTEYFMLKTEPIDETSYAGTEQCIEAFMKQMGLNTPEAQELYAKLRALPWGGDGLTTARMRALQRFRIDAENGWDRLDWLIQFGCLFHQTWLVAIDIHQNHYGTSVGHGL</sequence>
<gene>
    <name evidence="2" type="ORF">EXIGLDRAFT_607554</name>
</gene>
<reference evidence="2 3" key="1">
    <citation type="journal article" date="2016" name="Mol. Biol. Evol.">
        <title>Comparative Genomics of Early-Diverging Mushroom-Forming Fungi Provides Insights into the Origins of Lignocellulose Decay Capabilities.</title>
        <authorList>
            <person name="Nagy L.G."/>
            <person name="Riley R."/>
            <person name="Tritt A."/>
            <person name="Adam C."/>
            <person name="Daum C."/>
            <person name="Floudas D."/>
            <person name="Sun H."/>
            <person name="Yadav J.S."/>
            <person name="Pangilinan J."/>
            <person name="Larsson K.H."/>
            <person name="Matsuura K."/>
            <person name="Barry K."/>
            <person name="Labutti K."/>
            <person name="Kuo R."/>
            <person name="Ohm R.A."/>
            <person name="Bhattacharya S.S."/>
            <person name="Shirouzu T."/>
            <person name="Yoshinaga Y."/>
            <person name="Martin F.M."/>
            <person name="Grigoriev I.V."/>
            <person name="Hibbett D.S."/>
        </authorList>
    </citation>
    <scope>NUCLEOTIDE SEQUENCE [LARGE SCALE GENOMIC DNA]</scope>
    <source>
        <strain evidence="2 3">HHB12029</strain>
    </source>
</reference>
<evidence type="ECO:0000313" key="3">
    <source>
        <dbReference type="Proteomes" id="UP000077266"/>
    </source>
</evidence>
<keyword evidence="3" id="KW-1185">Reference proteome</keyword>
<accession>A0A165LHT2</accession>
<protein>
    <recommendedName>
        <fullName evidence="1">DUF6589 domain-containing protein</fullName>
    </recommendedName>
</protein>
<feature type="domain" description="DUF6589" evidence="1">
    <location>
        <begin position="124"/>
        <end position="288"/>
    </location>
</feature>
<proteinExistence type="predicted"/>
<dbReference type="STRING" id="1314781.A0A165LHT2"/>
<dbReference type="AlphaFoldDB" id="A0A165LHT2"/>
<evidence type="ECO:0000313" key="2">
    <source>
        <dbReference type="EMBL" id="KZV97863.1"/>
    </source>
</evidence>
<name>A0A165LHT2_EXIGL</name>
<dbReference type="InParanoid" id="A0A165LHT2"/>
<dbReference type="EMBL" id="KV425925">
    <property type="protein sequence ID" value="KZV97863.1"/>
    <property type="molecule type" value="Genomic_DNA"/>
</dbReference>
<evidence type="ECO:0000259" key="1">
    <source>
        <dbReference type="Pfam" id="PF20231"/>
    </source>
</evidence>
<dbReference type="InterPro" id="IPR046496">
    <property type="entry name" value="DUF6589"/>
</dbReference>
<dbReference type="Proteomes" id="UP000077266">
    <property type="component" value="Unassembled WGS sequence"/>
</dbReference>
<dbReference type="Pfam" id="PF20231">
    <property type="entry name" value="DUF6589"/>
    <property type="match status" value="1"/>
</dbReference>